<organism evidence="1 2">
    <name type="scientific">Jiulongibacter sediminis</name>
    <dbReference type="NCBI Taxonomy" id="1605367"/>
    <lineage>
        <taxon>Bacteria</taxon>
        <taxon>Pseudomonadati</taxon>
        <taxon>Bacteroidota</taxon>
        <taxon>Cytophagia</taxon>
        <taxon>Cytophagales</taxon>
        <taxon>Leadbetterellaceae</taxon>
        <taxon>Jiulongibacter</taxon>
    </lineage>
</organism>
<dbReference type="PATRIC" id="fig|1605367.3.peg.2053"/>
<name>A0A0P7C4R4_9BACT</name>
<dbReference type="OrthoDB" id="935812at2"/>
<proteinExistence type="predicted"/>
<evidence type="ECO:0000313" key="2">
    <source>
        <dbReference type="Proteomes" id="UP000050454"/>
    </source>
</evidence>
<dbReference type="AlphaFoldDB" id="A0A0P7C4R4"/>
<evidence type="ECO:0000313" key="1">
    <source>
        <dbReference type="EMBL" id="KPM49677.1"/>
    </source>
</evidence>
<keyword evidence="2" id="KW-1185">Reference proteome</keyword>
<dbReference type="SUPFAM" id="SSF48452">
    <property type="entry name" value="TPR-like"/>
    <property type="match status" value="1"/>
</dbReference>
<dbReference type="Gene3D" id="1.25.40.10">
    <property type="entry name" value="Tetratricopeptide repeat domain"/>
    <property type="match status" value="1"/>
</dbReference>
<comment type="caution">
    <text evidence="1">The sequence shown here is derived from an EMBL/GenBank/DDBJ whole genome shotgun (WGS) entry which is preliminary data.</text>
</comment>
<dbReference type="EMBL" id="LGTQ01000005">
    <property type="protein sequence ID" value="KPM49677.1"/>
    <property type="molecule type" value="Genomic_DNA"/>
</dbReference>
<sequence length="283" mass="32865">MRYILTFLFIAFSIEVLAQINCEAYRHEGDSLKYKACLKAEEIRPYYQFSREAQAGLDAALAIDSTFDYAYKVKSIAYLKSGDFIEWKRLMDKAVGLDPKANLGYRGWCRFQFFRDYEGAIKDIERLDSLLVSDIGYSQNGTYHLKVALGLCNKMLGNTDKAISLISEQIKKNEEINFLGEYDYLHLGVLYFQKSEYEKALAAFQSQSKESELAENQYYLALTYKALQQTENFRKAILKAQELYIAKQRMFDPYSNPLDKIYLSDIEKELDVSTARNSQYIRE</sequence>
<dbReference type="STRING" id="1605367.AFM12_03540"/>
<gene>
    <name evidence="1" type="ORF">AFM12_03540</name>
</gene>
<dbReference type="Proteomes" id="UP000050454">
    <property type="component" value="Unassembled WGS sequence"/>
</dbReference>
<dbReference type="RefSeq" id="WP_055143971.1">
    <property type="nucleotide sequence ID" value="NZ_JXSZ01000005.1"/>
</dbReference>
<dbReference type="InterPro" id="IPR011990">
    <property type="entry name" value="TPR-like_helical_dom_sf"/>
</dbReference>
<accession>A0A0P7C4R4</accession>
<protein>
    <submittedName>
        <fullName evidence="1">Protein containing tetratricopeptide repeat</fullName>
    </submittedName>
</protein>
<reference evidence="1 2" key="1">
    <citation type="submission" date="2015-07" db="EMBL/GenBank/DDBJ databases">
        <title>The draft genome sequence of Leadbetterella sp. JN14-9.</title>
        <authorList>
            <person name="Liu Y."/>
            <person name="Du J."/>
            <person name="Shao Z."/>
        </authorList>
    </citation>
    <scope>NUCLEOTIDE SEQUENCE [LARGE SCALE GENOMIC DNA]</scope>
    <source>
        <strain evidence="1 2">JN14-9</strain>
    </source>
</reference>